<dbReference type="SUPFAM" id="SSF53271">
    <property type="entry name" value="PRTase-like"/>
    <property type="match status" value="1"/>
</dbReference>
<dbReference type="Pfam" id="PF13522">
    <property type="entry name" value="GATase_6"/>
    <property type="match status" value="1"/>
</dbReference>
<organism evidence="10">
    <name type="scientific">hydrothermal vent metagenome</name>
    <dbReference type="NCBI Taxonomy" id="652676"/>
    <lineage>
        <taxon>unclassified sequences</taxon>
        <taxon>metagenomes</taxon>
        <taxon>ecological metagenomes</taxon>
    </lineage>
</organism>
<evidence type="ECO:0000256" key="2">
    <source>
        <dbReference type="ARBA" id="ARBA00010138"/>
    </source>
</evidence>
<dbReference type="GO" id="GO:0006189">
    <property type="term" value="P:'de novo' IMP biosynthetic process"/>
    <property type="evidence" value="ECO:0007669"/>
    <property type="project" value="UniProtKB-UniPathway"/>
</dbReference>
<dbReference type="InterPro" id="IPR000836">
    <property type="entry name" value="PRTase_dom"/>
</dbReference>
<dbReference type="InterPro" id="IPR029055">
    <property type="entry name" value="Ntn_hydrolases_N"/>
</dbReference>
<dbReference type="PIRSF" id="PIRSF000485">
    <property type="entry name" value="Amd_phspho_trans"/>
    <property type="match status" value="1"/>
</dbReference>
<dbReference type="Pfam" id="PF00156">
    <property type="entry name" value="Pribosyltran"/>
    <property type="match status" value="1"/>
</dbReference>
<dbReference type="GO" id="GO:0004044">
    <property type="term" value="F:amidophosphoribosyltransferase activity"/>
    <property type="evidence" value="ECO:0007669"/>
    <property type="project" value="UniProtKB-EC"/>
</dbReference>
<gene>
    <name evidence="10" type="ORF">MNBD_GAMMA07-109</name>
</gene>
<dbReference type="HAMAP" id="MF_01931">
    <property type="entry name" value="PurF"/>
    <property type="match status" value="1"/>
</dbReference>
<sequence>MCGIVGIVGRTPVNQMLYDALILLQHRGQDAAGIVTSEGRKFHLRKSNGLVRDVFDTDSMKQLVGNMGMGHVRYPTAGCSSAAESQPFYVNSPYGIAMAHNGNLTNAAELKAQLYQDDLRHINTESDSEILLNVFAHELQAQKQLKVTSVEIFKAVAEVHKRCRGGYAVVATIVGKGVLAFRDPHGIRPVCYGIRETDLGTEYMVASESVALHAQGFELVRDLKPGEAIYIDKKCNVFTQQCAINPKNTPCLFEYVYFARPDSIIDDISVYKARLRMGGTLVQKILREHPNHNIDVVIPIPDTSRTSALDVAYHLGVKYREGFIKNRYIGRTFIMPGQTQRKKSVRQKLNAIDLEFKDKNVLLVDDSIVRGTTSKQIIQMARDAGAKSVYMASAAPPVRYPNVYGIDMPSPKEFVADGRNNEEITQEIGADWLVYQELDDLIKAVKHDSKLIEGFDSSCFNGEYVTGDIDKKYLEHLEHLRSDQAKSKSGNSKNLAGIDLYSNQ</sequence>
<dbReference type="EMBL" id="UOFF01000369">
    <property type="protein sequence ID" value="VAW57309.1"/>
    <property type="molecule type" value="Genomic_DNA"/>
</dbReference>
<dbReference type="Gene3D" id="3.60.20.10">
    <property type="entry name" value="Glutamine Phosphoribosylpyrophosphate, subunit 1, domain 1"/>
    <property type="match status" value="1"/>
</dbReference>
<dbReference type="PANTHER" id="PTHR11907">
    <property type="entry name" value="AMIDOPHOSPHORIBOSYLTRANSFERASE"/>
    <property type="match status" value="1"/>
</dbReference>
<comment type="pathway">
    <text evidence="1">Purine metabolism; IMP biosynthesis via de novo pathway; N(1)-(5-phospho-D-ribosyl)glycinamide from 5-phospho-alpha-D-ribose 1-diphosphate: step 1/2.</text>
</comment>
<dbReference type="InterPro" id="IPR035584">
    <property type="entry name" value="PurF_N"/>
</dbReference>
<comment type="similarity">
    <text evidence="2">In the C-terminal section; belongs to the purine/pyrimidine phosphoribosyltransferase family.</text>
</comment>
<evidence type="ECO:0000313" key="10">
    <source>
        <dbReference type="EMBL" id="VAW57309.1"/>
    </source>
</evidence>
<evidence type="ECO:0000256" key="6">
    <source>
        <dbReference type="ARBA" id="ARBA00022755"/>
    </source>
</evidence>
<evidence type="ECO:0000256" key="3">
    <source>
        <dbReference type="ARBA" id="ARBA00011941"/>
    </source>
</evidence>
<keyword evidence="4 10" id="KW-0328">Glycosyltransferase</keyword>
<feature type="domain" description="Glutamine amidotransferase type-2" evidence="9">
    <location>
        <begin position="2"/>
        <end position="234"/>
    </location>
</feature>
<evidence type="ECO:0000256" key="4">
    <source>
        <dbReference type="ARBA" id="ARBA00022676"/>
    </source>
</evidence>
<dbReference type="AlphaFoldDB" id="A0A3B0X6Y3"/>
<evidence type="ECO:0000256" key="8">
    <source>
        <dbReference type="SAM" id="MobiDB-lite"/>
    </source>
</evidence>
<dbReference type="CDD" id="cd00715">
    <property type="entry name" value="GPATase_N"/>
    <property type="match status" value="1"/>
</dbReference>
<evidence type="ECO:0000256" key="5">
    <source>
        <dbReference type="ARBA" id="ARBA00022679"/>
    </source>
</evidence>
<dbReference type="NCBIfam" id="TIGR01134">
    <property type="entry name" value="purF"/>
    <property type="match status" value="1"/>
</dbReference>
<dbReference type="Gene3D" id="3.40.50.2020">
    <property type="match status" value="1"/>
</dbReference>
<keyword evidence="6" id="KW-0658">Purine biosynthesis</keyword>
<name>A0A3B0X6Y3_9ZZZZ</name>
<evidence type="ECO:0000259" key="9">
    <source>
        <dbReference type="PROSITE" id="PS51278"/>
    </source>
</evidence>
<dbReference type="GO" id="GO:0009113">
    <property type="term" value="P:purine nucleobase biosynthetic process"/>
    <property type="evidence" value="ECO:0007669"/>
    <property type="project" value="InterPro"/>
</dbReference>
<evidence type="ECO:0000256" key="1">
    <source>
        <dbReference type="ARBA" id="ARBA00005209"/>
    </source>
</evidence>
<protein>
    <recommendedName>
        <fullName evidence="3">amidophosphoribosyltransferase</fullName>
        <ecNumber evidence="3">2.4.2.14</ecNumber>
    </recommendedName>
</protein>
<dbReference type="InterPro" id="IPR029057">
    <property type="entry name" value="PRTase-like"/>
</dbReference>
<dbReference type="UniPathway" id="UPA00074">
    <property type="reaction ID" value="UER00124"/>
</dbReference>
<dbReference type="InterPro" id="IPR005854">
    <property type="entry name" value="PurF"/>
</dbReference>
<evidence type="ECO:0000256" key="7">
    <source>
        <dbReference type="ARBA" id="ARBA00022962"/>
    </source>
</evidence>
<reference evidence="10" key="1">
    <citation type="submission" date="2018-06" db="EMBL/GenBank/DDBJ databases">
        <authorList>
            <person name="Zhirakovskaya E."/>
        </authorList>
    </citation>
    <scope>NUCLEOTIDE SEQUENCE</scope>
</reference>
<dbReference type="PROSITE" id="PS51278">
    <property type="entry name" value="GATASE_TYPE_2"/>
    <property type="match status" value="1"/>
</dbReference>
<dbReference type="EC" id="2.4.2.14" evidence="3"/>
<dbReference type="SUPFAM" id="SSF56235">
    <property type="entry name" value="N-terminal nucleophile aminohydrolases (Ntn hydrolases)"/>
    <property type="match status" value="1"/>
</dbReference>
<dbReference type="CDD" id="cd06223">
    <property type="entry name" value="PRTases_typeI"/>
    <property type="match status" value="1"/>
</dbReference>
<dbReference type="InterPro" id="IPR017932">
    <property type="entry name" value="GATase_2_dom"/>
</dbReference>
<keyword evidence="7" id="KW-0315">Glutamine amidotransferase</keyword>
<proteinExistence type="inferred from homology"/>
<feature type="region of interest" description="Disordered" evidence="8">
    <location>
        <begin position="482"/>
        <end position="504"/>
    </location>
</feature>
<keyword evidence="5 10" id="KW-0808">Transferase</keyword>
<accession>A0A3B0X6Y3</accession>